<dbReference type="Pfam" id="PF13560">
    <property type="entry name" value="HTH_31"/>
    <property type="match status" value="1"/>
</dbReference>
<dbReference type="OrthoDB" id="4285266at2"/>
<dbReference type="EMBL" id="VOBR01000035">
    <property type="protein sequence ID" value="TWP46159.1"/>
    <property type="molecule type" value="Genomic_DNA"/>
</dbReference>
<evidence type="ECO:0000313" key="3">
    <source>
        <dbReference type="Proteomes" id="UP000316639"/>
    </source>
</evidence>
<evidence type="ECO:0000259" key="1">
    <source>
        <dbReference type="PROSITE" id="PS50943"/>
    </source>
</evidence>
<dbReference type="InterPro" id="IPR010982">
    <property type="entry name" value="Lambda_DNA-bd_dom_sf"/>
</dbReference>
<organism evidence="2 3">
    <name type="scientific">Lentzea tibetensis</name>
    <dbReference type="NCBI Taxonomy" id="2591470"/>
    <lineage>
        <taxon>Bacteria</taxon>
        <taxon>Bacillati</taxon>
        <taxon>Actinomycetota</taxon>
        <taxon>Actinomycetes</taxon>
        <taxon>Pseudonocardiales</taxon>
        <taxon>Pseudonocardiaceae</taxon>
        <taxon>Lentzea</taxon>
    </lineage>
</organism>
<reference evidence="2 3" key="1">
    <citation type="submission" date="2019-07" db="EMBL/GenBank/DDBJ databases">
        <title>Lentzea xizangensis sp. nov., isolated from Qinghai-Tibetan Plateau Soils.</title>
        <authorList>
            <person name="Huang J."/>
        </authorList>
    </citation>
    <scope>NUCLEOTIDE SEQUENCE [LARGE SCALE GENOMIC DNA]</scope>
    <source>
        <strain evidence="2 3">FXJ1.1311</strain>
    </source>
</reference>
<evidence type="ECO:0000313" key="2">
    <source>
        <dbReference type="EMBL" id="TWP46159.1"/>
    </source>
</evidence>
<protein>
    <submittedName>
        <fullName evidence="2">Helix-turn-helix domain-containing protein</fullName>
    </submittedName>
</protein>
<comment type="caution">
    <text evidence="2">The sequence shown here is derived from an EMBL/GenBank/DDBJ whole genome shotgun (WGS) entry which is preliminary data.</text>
</comment>
<name>A0A563EHQ5_9PSEU</name>
<keyword evidence="3" id="KW-1185">Reference proteome</keyword>
<feature type="domain" description="HTH cro/C1-type" evidence="1">
    <location>
        <begin position="18"/>
        <end position="72"/>
    </location>
</feature>
<gene>
    <name evidence="2" type="ORF">FKR81_37160</name>
</gene>
<dbReference type="CDD" id="cd00093">
    <property type="entry name" value="HTH_XRE"/>
    <property type="match status" value="1"/>
</dbReference>
<proteinExistence type="predicted"/>
<dbReference type="PROSITE" id="PS50943">
    <property type="entry name" value="HTH_CROC1"/>
    <property type="match status" value="1"/>
</dbReference>
<dbReference type="AlphaFoldDB" id="A0A563EHQ5"/>
<dbReference type="InterPro" id="IPR001387">
    <property type="entry name" value="Cro/C1-type_HTH"/>
</dbReference>
<dbReference type="Gene3D" id="1.10.260.40">
    <property type="entry name" value="lambda repressor-like DNA-binding domains"/>
    <property type="match status" value="1"/>
</dbReference>
<dbReference type="SUPFAM" id="SSF47413">
    <property type="entry name" value="lambda repressor-like DNA-binding domains"/>
    <property type="match status" value="1"/>
</dbReference>
<dbReference type="Pfam" id="PF19054">
    <property type="entry name" value="DUF5753"/>
    <property type="match status" value="1"/>
</dbReference>
<sequence>MARGSSPTLRKRRLVSELRRLREEASLTIEEVGERLECSASKISRIETGRVGVSPRDVRDMLTAYSADDETLEELVQLAREARRKAWWDEFGDIVPGRYVGYEADAEAMRTYQGLMIPGLLQCEAYTRSLISEVLPSATKAEIDRRVALRTARQALLYEEDPLRLHVVIDEAALRRLVGGRSVMRSQMKRLLEVGSLVNVTLQIVPFSAGGHAGMDGPFVILAFPEKLDPDVVYIESTRSGVYLEQPTDVQRYAEMFERLVTTALSPEDSSVLITDIARALA</sequence>
<dbReference type="GO" id="GO:0003677">
    <property type="term" value="F:DNA binding"/>
    <property type="evidence" value="ECO:0007669"/>
    <property type="project" value="InterPro"/>
</dbReference>
<accession>A0A563EHQ5</accession>
<dbReference type="Proteomes" id="UP000316639">
    <property type="component" value="Unassembled WGS sequence"/>
</dbReference>
<dbReference type="SMART" id="SM00530">
    <property type="entry name" value="HTH_XRE"/>
    <property type="match status" value="1"/>
</dbReference>
<dbReference type="InterPro" id="IPR043917">
    <property type="entry name" value="DUF5753"/>
</dbReference>
<dbReference type="RefSeq" id="WP_146358955.1">
    <property type="nucleotide sequence ID" value="NZ_VOBR01000035.1"/>
</dbReference>